<keyword evidence="5" id="KW-0862">Zinc</keyword>
<feature type="domain" description="U1-type" evidence="8">
    <location>
        <begin position="245"/>
        <end position="279"/>
    </location>
</feature>
<evidence type="ECO:0000256" key="1">
    <source>
        <dbReference type="ARBA" id="ARBA00004123"/>
    </source>
</evidence>
<name>A0A2Z7CCD4_9LAMI</name>
<keyword evidence="10" id="KW-1185">Reference proteome</keyword>
<dbReference type="InterPro" id="IPR003604">
    <property type="entry name" value="Matrin/U1-like-C_Znf_C2H2"/>
</dbReference>
<gene>
    <name evidence="9" type="ORF">F511_21973</name>
</gene>
<reference evidence="9 10" key="1">
    <citation type="journal article" date="2015" name="Proc. Natl. Acad. Sci. U.S.A.">
        <title>The resurrection genome of Boea hygrometrica: A blueprint for survival of dehydration.</title>
        <authorList>
            <person name="Xiao L."/>
            <person name="Yang G."/>
            <person name="Zhang L."/>
            <person name="Yang X."/>
            <person name="Zhao S."/>
            <person name="Ji Z."/>
            <person name="Zhou Q."/>
            <person name="Hu M."/>
            <person name="Wang Y."/>
            <person name="Chen M."/>
            <person name="Xu Y."/>
            <person name="Jin H."/>
            <person name="Xiao X."/>
            <person name="Hu G."/>
            <person name="Bao F."/>
            <person name="Hu Y."/>
            <person name="Wan P."/>
            <person name="Li L."/>
            <person name="Deng X."/>
            <person name="Kuang T."/>
            <person name="Xiang C."/>
            <person name="Zhu J.K."/>
            <person name="Oliver M.J."/>
            <person name="He Y."/>
        </authorList>
    </citation>
    <scope>NUCLEOTIDE SEQUENCE [LARGE SCALE GENOMIC DNA]</scope>
    <source>
        <strain evidence="10">cv. XS01</strain>
    </source>
</reference>
<feature type="region of interest" description="Disordered" evidence="7">
    <location>
        <begin position="194"/>
        <end position="228"/>
    </location>
</feature>
<dbReference type="PANTHER" id="PTHR46144:SF6">
    <property type="entry name" value="C2H2-TYPE DOMAIN-CONTAINING PROTEIN"/>
    <property type="match status" value="1"/>
</dbReference>
<dbReference type="EMBL" id="KQ998120">
    <property type="protein sequence ID" value="KZV43381.1"/>
    <property type="molecule type" value="Genomic_DNA"/>
</dbReference>
<evidence type="ECO:0000256" key="7">
    <source>
        <dbReference type="SAM" id="MobiDB-lite"/>
    </source>
</evidence>
<evidence type="ECO:0000313" key="9">
    <source>
        <dbReference type="EMBL" id="KZV43381.1"/>
    </source>
</evidence>
<dbReference type="Proteomes" id="UP000250235">
    <property type="component" value="Unassembled WGS sequence"/>
</dbReference>
<evidence type="ECO:0000256" key="4">
    <source>
        <dbReference type="ARBA" id="ARBA00022771"/>
    </source>
</evidence>
<evidence type="ECO:0000256" key="6">
    <source>
        <dbReference type="ARBA" id="ARBA00023242"/>
    </source>
</evidence>
<sequence length="286" mass="30728">MGSVNPNSDLSYSSLCNIATNYAAYYTQNPNFSQHQTSFYSQLRPPGVETTSYVSQPSVASAAAQPPAQQTIVHDPNVAADAAAASYYVDQNVMLQNWAAALRQMALPYASGISAPNPVSQSKKTNAWAKYPKKTKIVQSAWCEVCKIDCNSKGVLDQHKLGKKHQKNLEKSRAATAPVHFKHADAPSLLAPAVAPPAKPVIGPEENPNKSKAPKGENSQKKAVEKTEDLETKKRKVLEGGAAADAVRTCIICNVVCNSETVFNYHLAGQKHASMIKKYASTAGVT</sequence>
<dbReference type="InterPro" id="IPR013087">
    <property type="entry name" value="Znf_C2H2_type"/>
</dbReference>
<dbReference type="OrthoDB" id="434647at2759"/>
<evidence type="ECO:0000313" key="10">
    <source>
        <dbReference type="Proteomes" id="UP000250235"/>
    </source>
</evidence>
<accession>A0A2Z7CCD4</accession>
<feature type="domain" description="U1-type" evidence="8">
    <location>
        <begin position="138"/>
        <end position="172"/>
    </location>
</feature>
<dbReference type="InterPro" id="IPR036236">
    <property type="entry name" value="Znf_C2H2_sf"/>
</dbReference>
<keyword evidence="2" id="KW-0479">Metal-binding</keyword>
<evidence type="ECO:0000256" key="5">
    <source>
        <dbReference type="ARBA" id="ARBA00022833"/>
    </source>
</evidence>
<keyword evidence="6" id="KW-0539">Nucleus</keyword>
<dbReference type="SMART" id="SM00451">
    <property type="entry name" value="ZnF_U1"/>
    <property type="match status" value="2"/>
</dbReference>
<dbReference type="AlphaFoldDB" id="A0A2Z7CCD4"/>
<dbReference type="Gene3D" id="3.30.160.60">
    <property type="entry name" value="Classic Zinc Finger"/>
    <property type="match status" value="2"/>
</dbReference>
<protein>
    <recommendedName>
        <fullName evidence="8">U1-type domain-containing protein</fullName>
    </recommendedName>
</protein>
<keyword evidence="4" id="KW-0863">Zinc-finger</keyword>
<dbReference type="Pfam" id="PF12874">
    <property type="entry name" value="zf-met"/>
    <property type="match status" value="2"/>
</dbReference>
<proteinExistence type="predicted"/>
<evidence type="ECO:0000256" key="2">
    <source>
        <dbReference type="ARBA" id="ARBA00022723"/>
    </source>
</evidence>
<feature type="compositionally biased region" description="Basic and acidic residues" evidence="7">
    <location>
        <begin position="214"/>
        <end position="228"/>
    </location>
</feature>
<dbReference type="PANTHER" id="PTHR46144">
    <property type="entry name" value="ZINC FINGER PROTEIN 385B-LIKE"/>
    <property type="match status" value="1"/>
</dbReference>
<comment type="subcellular location">
    <subcellularLocation>
        <location evidence="1">Nucleus</location>
    </subcellularLocation>
</comment>
<dbReference type="InterPro" id="IPR051868">
    <property type="entry name" value="ZN346_ZMAT4"/>
</dbReference>
<dbReference type="GO" id="GO:0008270">
    <property type="term" value="F:zinc ion binding"/>
    <property type="evidence" value="ECO:0007669"/>
    <property type="project" value="UniProtKB-KW"/>
</dbReference>
<dbReference type="GO" id="GO:0005634">
    <property type="term" value="C:nucleus"/>
    <property type="evidence" value="ECO:0007669"/>
    <property type="project" value="UniProtKB-SubCell"/>
</dbReference>
<evidence type="ECO:0000256" key="3">
    <source>
        <dbReference type="ARBA" id="ARBA00022737"/>
    </source>
</evidence>
<organism evidence="9 10">
    <name type="scientific">Dorcoceras hygrometricum</name>
    <dbReference type="NCBI Taxonomy" id="472368"/>
    <lineage>
        <taxon>Eukaryota</taxon>
        <taxon>Viridiplantae</taxon>
        <taxon>Streptophyta</taxon>
        <taxon>Embryophyta</taxon>
        <taxon>Tracheophyta</taxon>
        <taxon>Spermatophyta</taxon>
        <taxon>Magnoliopsida</taxon>
        <taxon>eudicotyledons</taxon>
        <taxon>Gunneridae</taxon>
        <taxon>Pentapetalae</taxon>
        <taxon>asterids</taxon>
        <taxon>lamiids</taxon>
        <taxon>Lamiales</taxon>
        <taxon>Gesneriaceae</taxon>
        <taxon>Didymocarpoideae</taxon>
        <taxon>Trichosporeae</taxon>
        <taxon>Loxocarpinae</taxon>
        <taxon>Dorcoceras</taxon>
    </lineage>
</organism>
<dbReference type="SUPFAM" id="SSF57667">
    <property type="entry name" value="beta-beta-alpha zinc fingers"/>
    <property type="match status" value="2"/>
</dbReference>
<dbReference type="GO" id="GO:0003676">
    <property type="term" value="F:nucleic acid binding"/>
    <property type="evidence" value="ECO:0007669"/>
    <property type="project" value="InterPro"/>
</dbReference>
<evidence type="ECO:0000259" key="8">
    <source>
        <dbReference type="SMART" id="SM00451"/>
    </source>
</evidence>
<keyword evidence="3" id="KW-0677">Repeat</keyword>